<dbReference type="AlphaFoldDB" id="A0A4Z0M5D3"/>
<accession>A0A4Z0M5D3</accession>
<dbReference type="EMBL" id="SRLE01000005">
    <property type="protein sequence ID" value="TGD74627.1"/>
    <property type="molecule type" value="Genomic_DNA"/>
</dbReference>
<dbReference type="Proteomes" id="UP000298050">
    <property type="component" value="Unassembled WGS sequence"/>
</dbReference>
<dbReference type="RefSeq" id="WP_167854778.1">
    <property type="nucleotide sequence ID" value="NZ_SRLE01000005.1"/>
</dbReference>
<reference evidence="1 2" key="1">
    <citation type="submission" date="2019-04" db="EMBL/GenBank/DDBJ databases">
        <title>Taxonomy of novel Haliea sp. from mangrove soil of West Coast of India.</title>
        <authorList>
            <person name="Verma A."/>
            <person name="Kumar P."/>
            <person name="Krishnamurthi S."/>
        </authorList>
    </citation>
    <scope>NUCLEOTIDE SEQUENCE [LARGE SCALE GENOMIC DNA]</scope>
    <source>
        <strain evidence="1 2">SAOS-164</strain>
    </source>
</reference>
<dbReference type="SUPFAM" id="SSF56935">
    <property type="entry name" value="Porins"/>
    <property type="match status" value="1"/>
</dbReference>
<gene>
    <name evidence="1" type="ORF">E4634_05345</name>
</gene>
<evidence type="ECO:0000313" key="1">
    <source>
        <dbReference type="EMBL" id="TGD74627.1"/>
    </source>
</evidence>
<comment type="caution">
    <text evidence="1">The sequence shown here is derived from an EMBL/GenBank/DDBJ whole genome shotgun (WGS) entry which is preliminary data.</text>
</comment>
<organism evidence="1 2">
    <name type="scientific">Mangrovimicrobium sediminis</name>
    <dbReference type="NCBI Taxonomy" id="2562682"/>
    <lineage>
        <taxon>Bacteria</taxon>
        <taxon>Pseudomonadati</taxon>
        <taxon>Pseudomonadota</taxon>
        <taxon>Gammaproteobacteria</taxon>
        <taxon>Cellvibrionales</taxon>
        <taxon>Halieaceae</taxon>
        <taxon>Mangrovimicrobium</taxon>
    </lineage>
</organism>
<dbReference type="InterPro" id="IPR023614">
    <property type="entry name" value="Porin_dom_sf"/>
</dbReference>
<evidence type="ECO:0000313" key="2">
    <source>
        <dbReference type="Proteomes" id="UP000298050"/>
    </source>
</evidence>
<keyword evidence="2" id="KW-1185">Reference proteome</keyword>
<protein>
    <submittedName>
        <fullName evidence="1">Uncharacterized protein</fullName>
    </submittedName>
</protein>
<dbReference type="Gene3D" id="2.40.160.10">
    <property type="entry name" value="Porin"/>
    <property type="match status" value="1"/>
</dbReference>
<name>A0A4Z0M5D3_9GAMM</name>
<proteinExistence type="predicted"/>
<sequence>MPELVLLFLLGSGAAYGKTEDFQFQGFLSQTIAYAPDNPFFTEDTGISYDNRELGLNASWIASDKLRLAGQVLSRQAGSLDDGDPRLDFLLLDYNAFVNETWNTGIRLGRVKSHYGLYNSTRDIPHGRPGVFVPRSVYFESLRSAILSLDGANAYASFSGSRADIHVNAFGGSSHFQNDAIEYQLFQSSAPGKFKDIDGAGLHVVVEPHSLPDLLLAYTYVEFATEYEDAPTFNAAERIEAIVALVQDPGLFAQYVTSMEMEASINLFSAQYTPGDWILSAEYLVIDIQFKDTTILDFPMPQDVFRDQNTTLSYYVQAEWQAVEKLSLYTRYEALYNDKDDKDGSNYAELAGGNPATQFNRALTLGGRWYFTPDFSATAEYSRNNGAAFLNGQSDTSYADLKEDWDLFFLQLSYHF</sequence>